<dbReference type="PANTHER" id="PTHR30250:SF28">
    <property type="entry name" value="POLYSACCHARIDE BIOSYNTHESIS PROTEIN"/>
    <property type="match status" value="1"/>
</dbReference>
<evidence type="ECO:0000313" key="8">
    <source>
        <dbReference type="Proteomes" id="UP000309561"/>
    </source>
</evidence>
<feature type="transmembrane region" description="Helical" evidence="6">
    <location>
        <begin position="389"/>
        <end position="409"/>
    </location>
</feature>
<evidence type="ECO:0000256" key="1">
    <source>
        <dbReference type="ARBA" id="ARBA00004651"/>
    </source>
</evidence>
<feature type="transmembrane region" description="Helical" evidence="6">
    <location>
        <begin position="46"/>
        <end position="65"/>
    </location>
</feature>
<evidence type="ECO:0000256" key="4">
    <source>
        <dbReference type="ARBA" id="ARBA00022989"/>
    </source>
</evidence>
<keyword evidence="4 6" id="KW-1133">Transmembrane helix</keyword>
<dbReference type="AlphaFoldDB" id="A0A4U2Z6E7"/>
<evidence type="ECO:0000256" key="2">
    <source>
        <dbReference type="ARBA" id="ARBA00022475"/>
    </source>
</evidence>
<dbReference type="GO" id="GO:0005886">
    <property type="term" value="C:plasma membrane"/>
    <property type="evidence" value="ECO:0007669"/>
    <property type="project" value="UniProtKB-SubCell"/>
</dbReference>
<feature type="transmembrane region" description="Helical" evidence="6">
    <location>
        <begin position="115"/>
        <end position="137"/>
    </location>
</feature>
<dbReference type="RefSeq" id="WP_137012760.1">
    <property type="nucleotide sequence ID" value="NZ_SZPX01000003.1"/>
</dbReference>
<name>A0A4U2Z6E7_9BACT</name>
<comment type="caution">
    <text evidence="7">The sequence shown here is derived from an EMBL/GenBank/DDBJ whole genome shotgun (WGS) entry which is preliminary data.</text>
</comment>
<feature type="transmembrane region" description="Helical" evidence="6">
    <location>
        <begin position="338"/>
        <end position="359"/>
    </location>
</feature>
<evidence type="ECO:0000256" key="6">
    <source>
        <dbReference type="SAM" id="Phobius"/>
    </source>
</evidence>
<dbReference type="Proteomes" id="UP000309561">
    <property type="component" value="Unassembled WGS sequence"/>
</dbReference>
<comment type="subcellular location">
    <subcellularLocation>
        <location evidence="1">Cell membrane</location>
        <topology evidence="1">Multi-pass membrane protein</topology>
    </subcellularLocation>
</comment>
<dbReference type="Pfam" id="PF13440">
    <property type="entry name" value="Polysacc_synt_3"/>
    <property type="match status" value="1"/>
</dbReference>
<protein>
    <recommendedName>
        <fullName evidence="9">Lipopolysaccharide biosynthesis protein</fullName>
    </recommendedName>
</protein>
<evidence type="ECO:0008006" key="9">
    <source>
        <dbReference type="Google" id="ProtNLM"/>
    </source>
</evidence>
<keyword evidence="3 6" id="KW-0812">Transmembrane</keyword>
<dbReference type="EMBL" id="SZPX01000003">
    <property type="protein sequence ID" value="TKI69896.1"/>
    <property type="molecule type" value="Genomic_DNA"/>
</dbReference>
<gene>
    <name evidence="7" type="ORF">FCU45_04610</name>
</gene>
<feature type="transmembrane region" description="Helical" evidence="6">
    <location>
        <begin position="306"/>
        <end position="326"/>
    </location>
</feature>
<reference evidence="7 8" key="1">
    <citation type="submission" date="2019-04" db="EMBL/GenBank/DDBJ databases">
        <title>Sulfurimonas crateris sp. nov. a facultative anaerobic sulfur-oxidizing chemolithautotrophic bacterium isolated from a terrestrial mud vulcano.</title>
        <authorList>
            <person name="Ratnikova N.M."/>
            <person name="Slobodkin A.I."/>
            <person name="Merkel A.Y."/>
            <person name="Novikov A."/>
            <person name="Bonch-Osmolovskaya E.A."/>
            <person name="Slobodkina G.B."/>
        </authorList>
    </citation>
    <scope>NUCLEOTIDE SEQUENCE [LARGE SCALE GENOMIC DNA]</scope>
    <source>
        <strain evidence="7 8">SN118</strain>
    </source>
</reference>
<proteinExistence type="predicted"/>
<evidence type="ECO:0000313" key="7">
    <source>
        <dbReference type="EMBL" id="TKI69896.1"/>
    </source>
</evidence>
<dbReference type="PANTHER" id="PTHR30250">
    <property type="entry name" value="PST FAMILY PREDICTED COLANIC ACID TRANSPORTER"/>
    <property type="match status" value="1"/>
</dbReference>
<organism evidence="7 8">
    <name type="scientific">Sulfurimonas crateris</name>
    <dbReference type="NCBI Taxonomy" id="2574727"/>
    <lineage>
        <taxon>Bacteria</taxon>
        <taxon>Pseudomonadati</taxon>
        <taxon>Campylobacterota</taxon>
        <taxon>Epsilonproteobacteria</taxon>
        <taxon>Campylobacterales</taxon>
        <taxon>Sulfurimonadaceae</taxon>
        <taxon>Sulfurimonas</taxon>
    </lineage>
</organism>
<keyword evidence="2" id="KW-1003">Cell membrane</keyword>
<feature type="transmembrane region" description="Helical" evidence="6">
    <location>
        <begin position="366"/>
        <end position="383"/>
    </location>
</feature>
<accession>A0A4U2Z6E7</accession>
<dbReference type="OrthoDB" id="3831435at2"/>
<dbReference type="InterPro" id="IPR050833">
    <property type="entry name" value="Poly_Biosynth_Transport"/>
</dbReference>
<sequence>MRLFKPRSEFSRNVLTLMTGTTIAQAIPIAISPILARIYTPEDFGVFALFVAIVGSIAVIASGRYEQAIMLPEYDKYAINIFVLSLILIFFTSIVSFLIIFVFKDTILQLLNSNLLGNWIYLVPVTVFFVALFNLLTNYNNRTKHYKDIAKATVIKSLVLTIAQVLIGFLKNGFAGLIAGQILAQLFANLKLAKNVIKDKTLLATISFKNILFLAKKYLNFPKYNMPHALLGNVSSNLPIYILTPFFGSAMVGKYSLAMMIVLAPMSIIATSTAKVYNQKLSELYNKKEETYAFTLNIIKSLLKKILAPFIVFILFAPQIFETVFGEQWVDSGKYIQILSVYLILNLIVSIIAYIPSLLNLQSKALKITIIHFVLLSLALYFASEHYDVYISLVLMCVINSLVLTYNFIWMTDALKAEN</sequence>
<keyword evidence="8" id="KW-1185">Reference proteome</keyword>
<keyword evidence="5 6" id="KW-0472">Membrane</keyword>
<feature type="transmembrane region" description="Helical" evidence="6">
    <location>
        <begin position="77"/>
        <end position="103"/>
    </location>
</feature>
<evidence type="ECO:0000256" key="5">
    <source>
        <dbReference type="ARBA" id="ARBA00023136"/>
    </source>
</evidence>
<evidence type="ECO:0000256" key="3">
    <source>
        <dbReference type="ARBA" id="ARBA00022692"/>
    </source>
</evidence>